<keyword evidence="1" id="KW-0963">Cytoplasm</keyword>
<dbReference type="Gene3D" id="2.40.50.1020">
    <property type="entry name" value="LytTr DNA-binding domain"/>
    <property type="match status" value="1"/>
</dbReference>
<protein>
    <submittedName>
        <fullName evidence="5">LytTR family transcriptional regulator DNA-binding domain-containing protein</fullName>
    </submittedName>
</protein>
<dbReference type="Pfam" id="PF04397">
    <property type="entry name" value="LytTR"/>
    <property type="match status" value="1"/>
</dbReference>
<accession>A0ABT7VKJ4</accession>
<evidence type="ECO:0000259" key="4">
    <source>
        <dbReference type="PROSITE" id="PS50930"/>
    </source>
</evidence>
<dbReference type="Proteomes" id="UP001529423">
    <property type="component" value="Unassembled WGS sequence"/>
</dbReference>
<dbReference type="SMART" id="SM00850">
    <property type="entry name" value="LytTR"/>
    <property type="match status" value="1"/>
</dbReference>
<comment type="caution">
    <text evidence="5">The sequence shown here is derived from an EMBL/GenBank/DDBJ whole genome shotgun (WGS) entry which is preliminary data.</text>
</comment>
<organism evidence="5 6">
    <name type="scientific">Limosilactobacillus panis</name>
    <dbReference type="NCBI Taxonomy" id="47493"/>
    <lineage>
        <taxon>Bacteria</taxon>
        <taxon>Bacillati</taxon>
        <taxon>Bacillota</taxon>
        <taxon>Bacilli</taxon>
        <taxon>Lactobacillales</taxon>
        <taxon>Lactobacillaceae</taxon>
        <taxon>Limosilactobacillus</taxon>
    </lineage>
</organism>
<dbReference type="InterPro" id="IPR007492">
    <property type="entry name" value="LytTR_DNA-bd_dom"/>
</dbReference>
<gene>
    <name evidence="5" type="ORF">QUW46_01495</name>
</gene>
<evidence type="ECO:0000256" key="1">
    <source>
        <dbReference type="ARBA" id="ARBA00022490"/>
    </source>
</evidence>
<proteinExistence type="predicted"/>
<keyword evidence="3" id="KW-0010">Activator</keyword>
<feature type="domain" description="HTH LytTR-type" evidence="4">
    <location>
        <begin position="118"/>
        <end position="221"/>
    </location>
</feature>
<reference evidence="6" key="1">
    <citation type="submission" date="2023-06" db="EMBL/GenBank/DDBJ databases">
        <title>Identification and characterization of horizontal gene transfer across gut microbiota members of farm animals based on homology search.</title>
        <authorList>
            <person name="Zeman M."/>
            <person name="Kubasova T."/>
            <person name="Jahodarova E."/>
            <person name="Nykrynova M."/>
            <person name="Rychlik I."/>
        </authorList>
    </citation>
    <scope>NUCLEOTIDE SEQUENCE [LARGE SCALE GENOMIC DNA]</scope>
    <source>
        <strain evidence="6">105_WCHN</strain>
    </source>
</reference>
<dbReference type="PANTHER" id="PTHR37299:SF3">
    <property type="entry name" value="STAGE 0 SPORULATION PROTEIN A HOMOLOG"/>
    <property type="match status" value="1"/>
</dbReference>
<reference evidence="5 6" key="2">
    <citation type="submission" date="2023-06" db="EMBL/GenBank/DDBJ databases">
        <title>Identification and characterization of horizontal gene transfer across gut microbiota members of farm animals based on homology search.</title>
        <authorList>
            <person name="Schwarzerova J."/>
            <person name="Nykrynova M."/>
            <person name="Jureckova K."/>
            <person name="Cejkova D."/>
            <person name="Rychlik I."/>
        </authorList>
    </citation>
    <scope>NUCLEOTIDE SEQUENCE [LARGE SCALE GENOMIC DNA]</scope>
    <source>
        <strain evidence="5 6">105_WCHN</strain>
    </source>
</reference>
<dbReference type="PANTHER" id="PTHR37299">
    <property type="entry name" value="TRANSCRIPTIONAL REGULATOR-RELATED"/>
    <property type="match status" value="1"/>
</dbReference>
<sequence>MLKVFIMEDNLRLLSYYKGIVNLISNKLHLTGTHVTLCSSTNQLCAALQMSLQIRRHDHQAKIIFITTHDELLYTTCKYRVSALDFIAKDRGNVLQELSTDFKAIIKESSKASSTPLFTYKSYNHVSTIPINRICYFTSNQTNSHASTMVTADHQTIQIHQNLHEIEQANPYFFRAHRRFLVNPCQVCKVDFYYHRAEFYTGLSCPLSRRHAHKLLALTKVYA</sequence>
<evidence type="ECO:0000313" key="5">
    <source>
        <dbReference type="EMBL" id="MDM8333260.1"/>
    </source>
</evidence>
<keyword evidence="6" id="KW-1185">Reference proteome</keyword>
<dbReference type="RefSeq" id="WP_289558947.1">
    <property type="nucleotide sequence ID" value="NZ_JAUDEO010000005.1"/>
</dbReference>
<dbReference type="InterPro" id="IPR046947">
    <property type="entry name" value="LytR-like"/>
</dbReference>
<dbReference type="EMBL" id="JAUDEO010000005">
    <property type="protein sequence ID" value="MDM8333260.1"/>
    <property type="molecule type" value="Genomic_DNA"/>
</dbReference>
<dbReference type="PROSITE" id="PS50930">
    <property type="entry name" value="HTH_LYTTR"/>
    <property type="match status" value="1"/>
</dbReference>
<reference evidence="5 6" key="3">
    <citation type="submission" date="2023-06" db="EMBL/GenBank/DDBJ databases">
        <authorList>
            <person name="Zeman M."/>
            <person name="Kubasova T."/>
            <person name="Jahodarova E."/>
            <person name="Nykrynova M."/>
            <person name="Rychlik I."/>
        </authorList>
    </citation>
    <scope>NUCLEOTIDE SEQUENCE [LARGE SCALE GENOMIC DNA]</scope>
    <source>
        <strain evidence="5 6">105_WCHN</strain>
    </source>
</reference>
<dbReference type="Gene3D" id="3.40.50.2300">
    <property type="match status" value="1"/>
</dbReference>
<evidence type="ECO:0000256" key="3">
    <source>
        <dbReference type="ARBA" id="ARBA00023159"/>
    </source>
</evidence>
<keyword evidence="2" id="KW-0902">Two-component regulatory system</keyword>
<evidence type="ECO:0000256" key="2">
    <source>
        <dbReference type="ARBA" id="ARBA00023012"/>
    </source>
</evidence>
<name>A0ABT7VKJ4_9LACO</name>
<evidence type="ECO:0000313" key="6">
    <source>
        <dbReference type="Proteomes" id="UP001529423"/>
    </source>
</evidence>
<dbReference type="GO" id="GO:0003677">
    <property type="term" value="F:DNA binding"/>
    <property type="evidence" value="ECO:0007669"/>
    <property type="project" value="UniProtKB-KW"/>
</dbReference>
<keyword evidence="5" id="KW-0238">DNA-binding</keyword>